<organism evidence="3 4">
    <name type="scientific">Halocaridina rubra</name>
    <name type="common">Hawaiian red shrimp</name>
    <dbReference type="NCBI Taxonomy" id="373956"/>
    <lineage>
        <taxon>Eukaryota</taxon>
        <taxon>Metazoa</taxon>
        <taxon>Ecdysozoa</taxon>
        <taxon>Arthropoda</taxon>
        <taxon>Crustacea</taxon>
        <taxon>Multicrustacea</taxon>
        <taxon>Malacostraca</taxon>
        <taxon>Eumalacostraca</taxon>
        <taxon>Eucarida</taxon>
        <taxon>Decapoda</taxon>
        <taxon>Pleocyemata</taxon>
        <taxon>Caridea</taxon>
        <taxon>Atyoidea</taxon>
        <taxon>Atyidae</taxon>
        <taxon>Halocaridina</taxon>
    </lineage>
</organism>
<keyword evidence="4" id="KW-1185">Reference proteome</keyword>
<evidence type="ECO:0000313" key="4">
    <source>
        <dbReference type="Proteomes" id="UP001381693"/>
    </source>
</evidence>
<evidence type="ECO:0000256" key="1">
    <source>
        <dbReference type="SAM" id="MobiDB-lite"/>
    </source>
</evidence>
<feature type="region of interest" description="Disordered" evidence="1">
    <location>
        <begin position="319"/>
        <end position="354"/>
    </location>
</feature>
<dbReference type="EMBL" id="JAXCGZ010009597">
    <property type="protein sequence ID" value="KAK7076630.1"/>
    <property type="molecule type" value="Genomic_DNA"/>
</dbReference>
<gene>
    <name evidence="3" type="ORF">SK128_026486</name>
</gene>
<keyword evidence="2" id="KW-0472">Membrane</keyword>
<accession>A0AAN9A945</accession>
<feature type="region of interest" description="Disordered" evidence="1">
    <location>
        <begin position="442"/>
        <end position="503"/>
    </location>
</feature>
<name>A0AAN9A945_HALRR</name>
<feature type="compositionally biased region" description="Basic and acidic residues" evidence="1">
    <location>
        <begin position="462"/>
        <end position="475"/>
    </location>
</feature>
<sequence>MTTSSTPSPQDGRDPGVTLIRISPARIQTQVTQTVRYRPVRSLLLLGILVVVSLVVLFTLSQMAFVQHTMMAQLETGRPGGGAWVGSNGGGRISRPAQKPWKSQFNQFKIEPLLIRNAPSVEVNTALAANRRRASQVAAIIMKNSLLVTESPYYNLSLQYIHLAPDNDQNPSKQSSSHTPSFISLPVHKEHIIHLHNMSTSASHLQSHGIIRAPSQSNLTSSSLSPLSSSMSSLASTSLSLDRLPPSSNPRVRHSKERGALIQGSTSLSVINTSSNNFFISSLSSPAPSLSHHKHDINSVNTSTKVLQNHKNKTATDKTMYDINNNKSDKMNDKQSRNSNELSEKSMRDHRKREENVRKRFFRKLGCADSDICDSEKPYYENHKVVINKQIRENQQRKNETKNKKRCVNDSHKECYTERKDVPKVTEKFVAAPVAAYSLATTAKPSESIESESESLPTEFSPSEKDFEPLYLREDDSYDSADEEVDTLPSTPPDITTKATTPTDKELRKLSVCPEIPPGLRKLYNDFLLILNKCEQD</sequence>
<dbReference type="Proteomes" id="UP001381693">
    <property type="component" value="Unassembled WGS sequence"/>
</dbReference>
<proteinExistence type="predicted"/>
<keyword evidence="2" id="KW-1133">Transmembrane helix</keyword>
<feature type="compositionally biased region" description="Basic and acidic residues" evidence="1">
    <location>
        <begin position="327"/>
        <end position="354"/>
    </location>
</feature>
<comment type="caution">
    <text evidence="3">The sequence shown here is derived from an EMBL/GenBank/DDBJ whole genome shotgun (WGS) entry which is preliminary data.</text>
</comment>
<feature type="compositionally biased region" description="Polar residues" evidence="1">
    <location>
        <begin position="493"/>
        <end position="502"/>
    </location>
</feature>
<feature type="compositionally biased region" description="Acidic residues" evidence="1">
    <location>
        <begin position="476"/>
        <end position="486"/>
    </location>
</feature>
<feature type="transmembrane region" description="Helical" evidence="2">
    <location>
        <begin position="43"/>
        <end position="65"/>
    </location>
</feature>
<keyword evidence="2" id="KW-0812">Transmembrane</keyword>
<evidence type="ECO:0000256" key="2">
    <source>
        <dbReference type="SAM" id="Phobius"/>
    </source>
</evidence>
<evidence type="ECO:0000313" key="3">
    <source>
        <dbReference type="EMBL" id="KAK7076630.1"/>
    </source>
</evidence>
<dbReference type="AlphaFoldDB" id="A0AAN9A945"/>
<protein>
    <submittedName>
        <fullName evidence="3">Uncharacterized protein</fullName>
    </submittedName>
</protein>
<reference evidence="3 4" key="1">
    <citation type="submission" date="2023-11" db="EMBL/GenBank/DDBJ databases">
        <title>Halocaridina rubra genome assembly.</title>
        <authorList>
            <person name="Smith C."/>
        </authorList>
    </citation>
    <scope>NUCLEOTIDE SEQUENCE [LARGE SCALE GENOMIC DNA]</scope>
    <source>
        <strain evidence="3">EP-1</strain>
        <tissue evidence="3">Whole</tissue>
    </source>
</reference>